<dbReference type="AlphaFoldDB" id="A0A4Y2QJK8"/>
<evidence type="ECO:0000313" key="1">
    <source>
        <dbReference type="EMBL" id="GBN63470.1"/>
    </source>
</evidence>
<protein>
    <submittedName>
        <fullName evidence="1">Uncharacterized protein</fullName>
    </submittedName>
</protein>
<keyword evidence="2" id="KW-1185">Reference proteome</keyword>
<dbReference type="Proteomes" id="UP000499080">
    <property type="component" value="Unassembled WGS sequence"/>
</dbReference>
<gene>
    <name evidence="1" type="ORF">AVEN_262832_1</name>
</gene>
<organism evidence="1 2">
    <name type="scientific">Araneus ventricosus</name>
    <name type="common">Orbweaver spider</name>
    <name type="synonym">Epeira ventricosa</name>
    <dbReference type="NCBI Taxonomy" id="182803"/>
    <lineage>
        <taxon>Eukaryota</taxon>
        <taxon>Metazoa</taxon>
        <taxon>Ecdysozoa</taxon>
        <taxon>Arthropoda</taxon>
        <taxon>Chelicerata</taxon>
        <taxon>Arachnida</taxon>
        <taxon>Araneae</taxon>
        <taxon>Araneomorphae</taxon>
        <taxon>Entelegynae</taxon>
        <taxon>Araneoidea</taxon>
        <taxon>Araneidae</taxon>
        <taxon>Araneus</taxon>
    </lineage>
</organism>
<dbReference type="EMBL" id="BGPR01014049">
    <property type="protein sequence ID" value="GBN63470.1"/>
    <property type="molecule type" value="Genomic_DNA"/>
</dbReference>
<proteinExistence type="predicted"/>
<reference evidence="1 2" key="1">
    <citation type="journal article" date="2019" name="Sci. Rep.">
        <title>Orb-weaving spider Araneus ventricosus genome elucidates the spidroin gene catalogue.</title>
        <authorList>
            <person name="Kono N."/>
            <person name="Nakamura H."/>
            <person name="Ohtoshi R."/>
            <person name="Moran D.A.P."/>
            <person name="Shinohara A."/>
            <person name="Yoshida Y."/>
            <person name="Fujiwara M."/>
            <person name="Mori M."/>
            <person name="Tomita M."/>
            <person name="Arakawa K."/>
        </authorList>
    </citation>
    <scope>NUCLEOTIDE SEQUENCE [LARGE SCALE GENOMIC DNA]</scope>
</reference>
<evidence type="ECO:0000313" key="2">
    <source>
        <dbReference type="Proteomes" id="UP000499080"/>
    </source>
</evidence>
<comment type="caution">
    <text evidence="1">The sequence shown here is derived from an EMBL/GenBank/DDBJ whole genome shotgun (WGS) entry which is preliminary data.</text>
</comment>
<name>A0A4Y2QJK8_ARAVE</name>
<sequence>MRITSLLQCLRRCTSSELENRCAKFFIHGKSHMERHKVNKVVVDAPECDVLTGNLTPGETCGPTHYRNGAPTTWPSQWPKVSNACSLRLSACAVRSGESGGTIVLHPP</sequence>
<accession>A0A4Y2QJK8</accession>